<evidence type="ECO:0000313" key="2">
    <source>
        <dbReference type="Proteomes" id="UP000294588"/>
    </source>
</evidence>
<evidence type="ECO:0000313" key="1">
    <source>
        <dbReference type="EMBL" id="TDF74138.1"/>
    </source>
</evidence>
<proteinExistence type="predicted"/>
<sequence length="89" mass="10634">MQSVEVEIFGRKFRFRTDEPEQTQEIASTINEELNTLRELYENLDFTRLLLLLALRKQDEIIALRKQNLELEKNLERVNQMVEKIVGEI</sequence>
<reference evidence="1" key="1">
    <citation type="submission" date="2019-03" db="EMBL/GenBank/DDBJ databases">
        <title>Candidatus Syntrophosphaera thermopropionivorans: a novel player in syntrophic propionate oxidation during anaerobic digestion.</title>
        <authorList>
            <person name="Dyksma S."/>
        </authorList>
    </citation>
    <scope>NUCLEOTIDE SEQUENCE</scope>
    <source>
        <strain evidence="1">W5</strain>
    </source>
</reference>
<accession>A0AC61QKE1</accession>
<keyword evidence="1" id="KW-0131">Cell cycle</keyword>
<name>A0AC61QKE1_9BACT</name>
<dbReference type="Proteomes" id="UP000294588">
    <property type="component" value="Unassembled WGS sequence"/>
</dbReference>
<keyword evidence="1" id="KW-0132">Cell division</keyword>
<dbReference type="EMBL" id="SMOG01000002">
    <property type="protein sequence ID" value="TDF74138.1"/>
    <property type="molecule type" value="Genomic_DNA"/>
</dbReference>
<gene>
    <name evidence="1" type="ORF">E0946_01540</name>
</gene>
<keyword evidence="2" id="KW-1185">Reference proteome</keyword>
<organism evidence="1 2">
    <name type="scientific">Candidatus Syntrophosphaera thermopropionivorans</name>
    <dbReference type="NCBI Taxonomy" id="2593015"/>
    <lineage>
        <taxon>Bacteria</taxon>
        <taxon>Pseudomonadati</taxon>
        <taxon>Candidatus Cloacimonadota</taxon>
        <taxon>Candidatus Cloacimonadia</taxon>
        <taxon>Candidatus Cloacimonadales</taxon>
        <taxon>Candidatus Cloacimonadaceae</taxon>
        <taxon>Candidatus Syntrophosphaera</taxon>
    </lineage>
</organism>
<protein>
    <submittedName>
        <fullName evidence="1">Cell division protein ZapA</fullName>
    </submittedName>
</protein>
<comment type="caution">
    <text evidence="1">The sequence shown here is derived from an EMBL/GenBank/DDBJ whole genome shotgun (WGS) entry which is preliminary data.</text>
</comment>